<proteinExistence type="predicted"/>
<dbReference type="GeneID" id="87834354"/>
<dbReference type="RefSeq" id="XP_062653413.1">
    <property type="nucleotide sequence ID" value="XM_062797575.1"/>
</dbReference>
<dbReference type="Proteomes" id="UP001302602">
    <property type="component" value="Unassembled WGS sequence"/>
</dbReference>
<name>A0AAN6UAV4_9PEZI</name>
<accession>A0AAN6UAV4</accession>
<sequence length="177" mass="19881">MLVLYLGVPAISGSQWKSSYGASEFRAGHRHSPASRMDPWIRCKFNNRHQELVVRKRGSHFRIPVGSAFEWSRRVMTCPTVRKANRDHAHVGLGWKADSADQTCLVTSLHCTCITNFKIAARMFSVVNYGAVVIDLNLSKATWKAVPDCCCWADSSSVAVSDPKHRVEPRGQRRQVI</sequence>
<dbReference type="EMBL" id="MU853223">
    <property type="protein sequence ID" value="KAK4129642.1"/>
    <property type="molecule type" value="Genomic_DNA"/>
</dbReference>
<comment type="caution">
    <text evidence="1">The sequence shown here is derived from an EMBL/GenBank/DDBJ whole genome shotgun (WGS) entry which is preliminary data.</text>
</comment>
<dbReference type="AlphaFoldDB" id="A0AAN6UAV4"/>
<reference evidence="1" key="2">
    <citation type="submission" date="2023-05" db="EMBL/GenBank/DDBJ databases">
        <authorList>
            <consortium name="Lawrence Berkeley National Laboratory"/>
            <person name="Steindorff A."/>
            <person name="Hensen N."/>
            <person name="Bonometti L."/>
            <person name="Westerberg I."/>
            <person name="Brannstrom I.O."/>
            <person name="Guillou S."/>
            <person name="Cros-Aarteil S."/>
            <person name="Calhoun S."/>
            <person name="Haridas S."/>
            <person name="Kuo A."/>
            <person name="Mondo S."/>
            <person name="Pangilinan J."/>
            <person name="Riley R."/>
            <person name="Labutti K."/>
            <person name="Andreopoulos B."/>
            <person name="Lipzen A."/>
            <person name="Chen C."/>
            <person name="Yanf M."/>
            <person name="Daum C."/>
            <person name="Ng V."/>
            <person name="Clum A."/>
            <person name="Ohm R."/>
            <person name="Martin F."/>
            <person name="Silar P."/>
            <person name="Natvig D."/>
            <person name="Lalanne C."/>
            <person name="Gautier V."/>
            <person name="Ament-Velasquez S.L."/>
            <person name="Kruys A."/>
            <person name="Hutchinson M.I."/>
            <person name="Powell A.J."/>
            <person name="Barry K."/>
            <person name="Miller A.N."/>
            <person name="Grigoriev I.V."/>
            <person name="Debuchy R."/>
            <person name="Gladieux P."/>
            <person name="Thoren M.H."/>
            <person name="Johannesson H."/>
        </authorList>
    </citation>
    <scope>NUCLEOTIDE SEQUENCE</scope>
    <source>
        <strain evidence="1">CBS 731.68</strain>
    </source>
</reference>
<keyword evidence="2" id="KW-1185">Reference proteome</keyword>
<organism evidence="1 2">
    <name type="scientific">Parathielavia appendiculata</name>
    <dbReference type="NCBI Taxonomy" id="2587402"/>
    <lineage>
        <taxon>Eukaryota</taxon>
        <taxon>Fungi</taxon>
        <taxon>Dikarya</taxon>
        <taxon>Ascomycota</taxon>
        <taxon>Pezizomycotina</taxon>
        <taxon>Sordariomycetes</taxon>
        <taxon>Sordariomycetidae</taxon>
        <taxon>Sordariales</taxon>
        <taxon>Chaetomiaceae</taxon>
        <taxon>Parathielavia</taxon>
    </lineage>
</organism>
<gene>
    <name evidence="1" type="ORF">N657DRAFT_88386</name>
</gene>
<protein>
    <submittedName>
        <fullName evidence="1">Uncharacterized protein</fullName>
    </submittedName>
</protein>
<reference evidence="1" key="1">
    <citation type="journal article" date="2023" name="Mol. Phylogenet. Evol.">
        <title>Genome-scale phylogeny and comparative genomics of the fungal order Sordariales.</title>
        <authorList>
            <person name="Hensen N."/>
            <person name="Bonometti L."/>
            <person name="Westerberg I."/>
            <person name="Brannstrom I.O."/>
            <person name="Guillou S."/>
            <person name="Cros-Aarteil S."/>
            <person name="Calhoun S."/>
            <person name="Haridas S."/>
            <person name="Kuo A."/>
            <person name="Mondo S."/>
            <person name="Pangilinan J."/>
            <person name="Riley R."/>
            <person name="LaButti K."/>
            <person name="Andreopoulos B."/>
            <person name="Lipzen A."/>
            <person name="Chen C."/>
            <person name="Yan M."/>
            <person name="Daum C."/>
            <person name="Ng V."/>
            <person name="Clum A."/>
            <person name="Steindorff A."/>
            <person name="Ohm R.A."/>
            <person name="Martin F."/>
            <person name="Silar P."/>
            <person name="Natvig D.O."/>
            <person name="Lalanne C."/>
            <person name="Gautier V."/>
            <person name="Ament-Velasquez S.L."/>
            <person name="Kruys A."/>
            <person name="Hutchinson M.I."/>
            <person name="Powell A.J."/>
            <person name="Barry K."/>
            <person name="Miller A.N."/>
            <person name="Grigoriev I.V."/>
            <person name="Debuchy R."/>
            <person name="Gladieux P."/>
            <person name="Hiltunen Thoren M."/>
            <person name="Johannesson H."/>
        </authorList>
    </citation>
    <scope>NUCLEOTIDE SEQUENCE</scope>
    <source>
        <strain evidence="1">CBS 731.68</strain>
    </source>
</reference>
<evidence type="ECO:0000313" key="1">
    <source>
        <dbReference type="EMBL" id="KAK4129642.1"/>
    </source>
</evidence>
<evidence type="ECO:0000313" key="2">
    <source>
        <dbReference type="Proteomes" id="UP001302602"/>
    </source>
</evidence>